<dbReference type="Pfam" id="PF00194">
    <property type="entry name" value="Carb_anhydrase"/>
    <property type="match status" value="1"/>
</dbReference>
<dbReference type="SUPFAM" id="SSF51069">
    <property type="entry name" value="Carbonic anhydrase"/>
    <property type="match status" value="1"/>
</dbReference>
<evidence type="ECO:0000256" key="4">
    <source>
        <dbReference type="ARBA" id="ARBA00022833"/>
    </source>
</evidence>
<reference evidence="8" key="1">
    <citation type="submission" date="2024-06" db="EMBL/GenBank/DDBJ databases">
        <authorList>
            <person name="Liu X."/>
            <person name="Lenzi L."/>
            <person name="Haldenby T S."/>
            <person name="Uol C."/>
        </authorList>
    </citation>
    <scope>NUCLEOTIDE SEQUENCE</scope>
</reference>
<dbReference type="EC" id="4.2.1.1" evidence="2"/>
<dbReference type="InterPro" id="IPR023561">
    <property type="entry name" value="Carbonic_anhydrase_a-class"/>
</dbReference>
<dbReference type="PANTHER" id="PTHR18952">
    <property type="entry name" value="CARBONIC ANHYDRASE"/>
    <property type="match status" value="1"/>
</dbReference>
<dbReference type="InterPro" id="IPR001148">
    <property type="entry name" value="CA_dom"/>
</dbReference>
<dbReference type="AlphaFoldDB" id="A0AAV2SZK6"/>
<dbReference type="GO" id="GO:0004089">
    <property type="term" value="F:carbonate dehydratase activity"/>
    <property type="evidence" value="ECO:0007669"/>
    <property type="project" value="UniProtKB-EC"/>
</dbReference>
<dbReference type="SMART" id="SM01057">
    <property type="entry name" value="Carb_anhydrase"/>
    <property type="match status" value="1"/>
</dbReference>
<dbReference type="CDD" id="cd00326">
    <property type="entry name" value="alpha_CA"/>
    <property type="match status" value="1"/>
</dbReference>
<comment type="similarity">
    <text evidence="1">Belongs to the alpha-carbonic anhydrase family.</text>
</comment>
<name>A0AAV2SZK6_CALDB</name>
<dbReference type="InterPro" id="IPR036398">
    <property type="entry name" value="CA_dom_sf"/>
</dbReference>
<protein>
    <recommendedName>
        <fullName evidence="2">carbonic anhydrase</fullName>
        <ecNumber evidence="2">4.2.1.1</ecNumber>
    </recommendedName>
</protein>
<accession>A0AAV2SZK6</accession>
<evidence type="ECO:0000256" key="2">
    <source>
        <dbReference type="ARBA" id="ARBA00012925"/>
    </source>
</evidence>
<sequence>MIYIVENTGSCVDVKFVEKTWYISFLGDDIKQYEVVKLRFHWGSMKSHGSEHTIDGKGYAAEVQLIAYNSYLYKSYEEAARKHNGLAILVILLEQSRNVPFLETVVGRSFGVTAGLYEVLKPFTEYKGLKPFNLSRVMELVDTSQYYRYWGSMTEPPCTQNVMWTIFMQPNKIHILQIHILRSIQFPKSEMLNNMLDNYRPQTSLKPRPGSLPREVYATSRAYPMCTGLYYLMVFLLIITQLPLNPESCALSPKTTNSS</sequence>
<evidence type="ECO:0000256" key="6">
    <source>
        <dbReference type="ARBA" id="ARBA00048348"/>
    </source>
</evidence>
<dbReference type="Gene3D" id="3.10.200.10">
    <property type="entry name" value="Alpha carbonic anhydrase"/>
    <property type="match status" value="1"/>
</dbReference>
<comment type="catalytic activity">
    <reaction evidence="6">
        <text>hydrogencarbonate + H(+) = CO2 + H2O</text>
        <dbReference type="Rhea" id="RHEA:10748"/>
        <dbReference type="ChEBI" id="CHEBI:15377"/>
        <dbReference type="ChEBI" id="CHEBI:15378"/>
        <dbReference type="ChEBI" id="CHEBI:16526"/>
        <dbReference type="ChEBI" id="CHEBI:17544"/>
        <dbReference type="EC" id="4.2.1.1"/>
    </reaction>
</comment>
<feature type="domain" description="Alpha-carbonic anhydrase" evidence="7">
    <location>
        <begin position="1"/>
        <end position="220"/>
    </location>
</feature>
<evidence type="ECO:0000256" key="3">
    <source>
        <dbReference type="ARBA" id="ARBA00022723"/>
    </source>
</evidence>
<keyword evidence="4" id="KW-0862">Zinc</keyword>
<evidence type="ECO:0000313" key="9">
    <source>
        <dbReference type="Proteomes" id="UP001497525"/>
    </source>
</evidence>
<gene>
    <name evidence="8" type="ORF">CDAUBV1_LOCUS1975</name>
</gene>
<keyword evidence="3" id="KW-0479">Metal-binding</keyword>
<evidence type="ECO:0000256" key="1">
    <source>
        <dbReference type="ARBA" id="ARBA00010718"/>
    </source>
</evidence>
<evidence type="ECO:0000256" key="5">
    <source>
        <dbReference type="ARBA" id="ARBA00023239"/>
    </source>
</evidence>
<dbReference type="GO" id="GO:0008270">
    <property type="term" value="F:zinc ion binding"/>
    <property type="evidence" value="ECO:0007669"/>
    <property type="project" value="InterPro"/>
</dbReference>
<proteinExistence type="inferred from homology"/>
<dbReference type="PROSITE" id="PS51144">
    <property type="entry name" value="ALPHA_CA_2"/>
    <property type="match status" value="1"/>
</dbReference>
<dbReference type="EMBL" id="CAXLJL010000062">
    <property type="protein sequence ID" value="CAL5130359.1"/>
    <property type="molecule type" value="Genomic_DNA"/>
</dbReference>
<evidence type="ECO:0000259" key="7">
    <source>
        <dbReference type="PROSITE" id="PS51144"/>
    </source>
</evidence>
<dbReference type="Proteomes" id="UP001497525">
    <property type="component" value="Unassembled WGS sequence"/>
</dbReference>
<keyword evidence="5" id="KW-0456">Lyase</keyword>
<dbReference type="PANTHER" id="PTHR18952:SF265">
    <property type="entry name" value="CARBONIC ANHYDRASE"/>
    <property type="match status" value="1"/>
</dbReference>
<evidence type="ECO:0000313" key="8">
    <source>
        <dbReference type="EMBL" id="CAL5130359.1"/>
    </source>
</evidence>
<organism evidence="8 9">
    <name type="scientific">Calicophoron daubneyi</name>
    <name type="common">Rumen fluke</name>
    <name type="synonym">Paramphistomum daubneyi</name>
    <dbReference type="NCBI Taxonomy" id="300641"/>
    <lineage>
        <taxon>Eukaryota</taxon>
        <taxon>Metazoa</taxon>
        <taxon>Spiralia</taxon>
        <taxon>Lophotrochozoa</taxon>
        <taxon>Platyhelminthes</taxon>
        <taxon>Trematoda</taxon>
        <taxon>Digenea</taxon>
        <taxon>Plagiorchiida</taxon>
        <taxon>Pronocephalata</taxon>
        <taxon>Paramphistomoidea</taxon>
        <taxon>Paramphistomidae</taxon>
        <taxon>Calicophoron</taxon>
    </lineage>
</organism>
<comment type="caution">
    <text evidence="8">The sequence shown here is derived from an EMBL/GenBank/DDBJ whole genome shotgun (WGS) entry which is preliminary data.</text>
</comment>